<keyword evidence="5" id="KW-0521">NADP</keyword>
<dbReference type="AlphaFoldDB" id="A0A9Q1C7U1"/>
<sequence>MSLRSGFWLFKKNGWRGYPFDCYIHNRFNISFLPTWLQKYLYEGFFEMDTNYDALGIRPNRPIFRVNFGVSDFLLGQFMNGRVKTKPAVKRFFQNGVEFVDGTKLNDLDAVIFATGYTVTTPFIDDDLVPDDLDTRDLYKYVFPIRLPHSTLACIGSFSSDSSIPPITEMQSRWSVQVFKGTITLPTRSKMQEDITRKLKKQTEIFGKLKHFIPGISYSDELAKEIGCYPSIKKFLLTDPRLAFKLMYGPTMPSSYRLIGPHRWSGARKAVMNCWEDSLTGLSGKVVKKNDSYFRWLLVLGLFIIILAILY</sequence>
<evidence type="ECO:0000313" key="10">
    <source>
        <dbReference type="Proteomes" id="UP001152320"/>
    </source>
</evidence>
<accession>A0A9Q1C7U1</accession>
<evidence type="ECO:0000256" key="2">
    <source>
        <dbReference type="ARBA" id="ARBA00009183"/>
    </source>
</evidence>
<comment type="similarity">
    <text evidence="2 7">Belongs to the FMO family.</text>
</comment>
<keyword evidence="4 7" id="KW-0274">FAD</keyword>
<comment type="caution">
    <text evidence="9">The sequence shown here is derived from an EMBL/GenBank/DDBJ whole genome shotgun (WGS) entry which is preliminary data.</text>
</comment>
<dbReference type="GO" id="GO:0004499">
    <property type="term" value="F:N,N-dimethylaniline monooxygenase activity"/>
    <property type="evidence" value="ECO:0007669"/>
    <property type="project" value="InterPro"/>
</dbReference>
<keyword evidence="3 7" id="KW-0285">Flavoprotein</keyword>
<evidence type="ECO:0000313" key="9">
    <source>
        <dbReference type="EMBL" id="KAJ8039456.1"/>
    </source>
</evidence>
<organism evidence="9 10">
    <name type="scientific">Holothuria leucospilota</name>
    <name type="common">Black long sea cucumber</name>
    <name type="synonym">Mertensiothuria leucospilota</name>
    <dbReference type="NCBI Taxonomy" id="206669"/>
    <lineage>
        <taxon>Eukaryota</taxon>
        <taxon>Metazoa</taxon>
        <taxon>Echinodermata</taxon>
        <taxon>Eleutherozoa</taxon>
        <taxon>Echinozoa</taxon>
        <taxon>Holothuroidea</taxon>
        <taxon>Aspidochirotacea</taxon>
        <taxon>Aspidochirotida</taxon>
        <taxon>Holothuriidae</taxon>
        <taxon>Holothuria</taxon>
    </lineage>
</organism>
<dbReference type="InterPro" id="IPR020946">
    <property type="entry name" value="Flavin_mOase-like"/>
</dbReference>
<evidence type="ECO:0000256" key="5">
    <source>
        <dbReference type="ARBA" id="ARBA00022857"/>
    </source>
</evidence>
<evidence type="ECO:0000256" key="1">
    <source>
        <dbReference type="ARBA" id="ARBA00001974"/>
    </source>
</evidence>
<dbReference type="OrthoDB" id="66881at2759"/>
<keyword evidence="6 7" id="KW-0560">Oxidoreductase</keyword>
<dbReference type="SUPFAM" id="SSF51905">
    <property type="entry name" value="FAD/NAD(P)-binding domain"/>
    <property type="match status" value="1"/>
</dbReference>
<keyword evidence="8" id="KW-1133">Transmembrane helix</keyword>
<dbReference type="InterPro" id="IPR000960">
    <property type="entry name" value="Flavin_mOase"/>
</dbReference>
<dbReference type="InterPro" id="IPR050346">
    <property type="entry name" value="FMO-like"/>
</dbReference>
<keyword evidence="8" id="KW-0812">Transmembrane</keyword>
<evidence type="ECO:0000256" key="3">
    <source>
        <dbReference type="ARBA" id="ARBA00022630"/>
    </source>
</evidence>
<evidence type="ECO:0000256" key="4">
    <source>
        <dbReference type="ARBA" id="ARBA00022827"/>
    </source>
</evidence>
<dbReference type="PANTHER" id="PTHR23023">
    <property type="entry name" value="DIMETHYLANILINE MONOOXYGENASE"/>
    <property type="match status" value="1"/>
</dbReference>
<feature type="transmembrane region" description="Helical" evidence="8">
    <location>
        <begin position="293"/>
        <end position="310"/>
    </location>
</feature>
<keyword evidence="10" id="KW-1185">Reference proteome</keyword>
<dbReference type="Gene3D" id="3.50.50.60">
    <property type="entry name" value="FAD/NAD(P)-binding domain"/>
    <property type="match status" value="2"/>
</dbReference>
<evidence type="ECO:0000256" key="8">
    <source>
        <dbReference type="SAM" id="Phobius"/>
    </source>
</evidence>
<dbReference type="EC" id="1.-.-.-" evidence="7"/>
<name>A0A9Q1C7U1_HOLLE</name>
<dbReference type="FunFam" id="3.50.50.60:FF:000023">
    <property type="entry name" value="Dimethylaniline monooxygenase [N-oxide-forming]"/>
    <property type="match status" value="1"/>
</dbReference>
<proteinExistence type="inferred from homology"/>
<dbReference type="EMBL" id="JAIZAY010000007">
    <property type="protein sequence ID" value="KAJ8039456.1"/>
    <property type="molecule type" value="Genomic_DNA"/>
</dbReference>
<evidence type="ECO:0000256" key="7">
    <source>
        <dbReference type="RuleBase" id="RU361177"/>
    </source>
</evidence>
<dbReference type="Pfam" id="PF00743">
    <property type="entry name" value="FMO-like"/>
    <property type="match status" value="1"/>
</dbReference>
<reference evidence="9" key="1">
    <citation type="submission" date="2021-10" db="EMBL/GenBank/DDBJ databases">
        <title>Tropical sea cucumber genome reveals ecological adaptation and Cuvierian tubules defense mechanism.</title>
        <authorList>
            <person name="Chen T."/>
        </authorList>
    </citation>
    <scope>NUCLEOTIDE SEQUENCE</scope>
    <source>
        <strain evidence="9">Nanhai2018</strain>
        <tissue evidence="9">Muscle</tissue>
    </source>
</reference>
<dbReference type="PRINTS" id="PR00370">
    <property type="entry name" value="FMOXYGENASE"/>
</dbReference>
<gene>
    <name evidence="9" type="ORF">HOLleu_17183</name>
</gene>
<evidence type="ECO:0000256" key="6">
    <source>
        <dbReference type="ARBA" id="ARBA00023002"/>
    </source>
</evidence>
<keyword evidence="7 9" id="KW-0503">Monooxygenase</keyword>
<dbReference type="InterPro" id="IPR036188">
    <property type="entry name" value="FAD/NAD-bd_sf"/>
</dbReference>
<dbReference type="PIRSF" id="PIRSF000332">
    <property type="entry name" value="FMO"/>
    <property type="match status" value="1"/>
</dbReference>
<keyword evidence="8" id="KW-0472">Membrane</keyword>
<comment type="cofactor">
    <cofactor evidence="1 7">
        <name>FAD</name>
        <dbReference type="ChEBI" id="CHEBI:57692"/>
    </cofactor>
</comment>
<dbReference type="GO" id="GO:0050660">
    <property type="term" value="F:flavin adenine dinucleotide binding"/>
    <property type="evidence" value="ECO:0007669"/>
    <property type="project" value="InterPro"/>
</dbReference>
<dbReference type="GO" id="GO:0050661">
    <property type="term" value="F:NADP binding"/>
    <property type="evidence" value="ECO:0007669"/>
    <property type="project" value="InterPro"/>
</dbReference>
<protein>
    <recommendedName>
        <fullName evidence="7">Flavin-containing monooxygenase</fullName>
        <ecNumber evidence="7">1.-.-.-</ecNumber>
    </recommendedName>
</protein>
<dbReference type="Proteomes" id="UP001152320">
    <property type="component" value="Chromosome 7"/>
</dbReference>